<feature type="region of interest" description="Disordered" evidence="1">
    <location>
        <begin position="60"/>
        <end position="87"/>
    </location>
</feature>
<feature type="compositionally biased region" description="Basic and acidic residues" evidence="1">
    <location>
        <begin position="60"/>
        <end position="70"/>
    </location>
</feature>
<evidence type="ECO:0000313" key="2">
    <source>
        <dbReference type="EMBL" id="KAL3266479.1"/>
    </source>
</evidence>
<reference evidence="2 3" key="1">
    <citation type="journal article" date="2021" name="BMC Biol.">
        <title>Horizontally acquired antibacterial genes associated with adaptive radiation of ladybird beetles.</title>
        <authorList>
            <person name="Li H.S."/>
            <person name="Tang X.F."/>
            <person name="Huang Y.H."/>
            <person name="Xu Z.Y."/>
            <person name="Chen M.L."/>
            <person name="Du X.Y."/>
            <person name="Qiu B.Y."/>
            <person name="Chen P.T."/>
            <person name="Zhang W."/>
            <person name="Slipinski A."/>
            <person name="Escalona H.E."/>
            <person name="Waterhouse R.M."/>
            <person name="Zwick A."/>
            <person name="Pang H."/>
        </authorList>
    </citation>
    <scope>NUCLEOTIDE SEQUENCE [LARGE SCALE GENOMIC DNA]</scope>
    <source>
        <strain evidence="2">SYSU2018</strain>
    </source>
</reference>
<dbReference type="EMBL" id="JABFTP020000001">
    <property type="protein sequence ID" value="KAL3266479.1"/>
    <property type="molecule type" value="Genomic_DNA"/>
</dbReference>
<dbReference type="Proteomes" id="UP001516400">
    <property type="component" value="Unassembled WGS sequence"/>
</dbReference>
<name>A0ABD2MJF6_9CUCU</name>
<feature type="non-terminal residue" evidence="2">
    <location>
        <position position="1"/>
    </location>
</feature>
<evidence type="ECO:0000313" key="3">
    <source>
        <dbReference type="Proteomes" id="UP001516400"/>
    </source>
</evidence>
<accession>A0ABD2MJF6</accession>
<feature type="compositionally biased region" description="Polar residues" evidence="1">
    <location>
        <begin position="71"/>
        <end position="87"/>
    </location>
</feature>
<dbReference type="AlphaFoldDB" id="A0ABD2MJF6"/>
<comment type="caution">
    <text evidence="2">The sequence shown here is derived from an EMBL/GenBank/DDBJ whole genome shotgun (WGS) entry which is preliminary data.</text>
</comment>
<sequence>SQSPMRKKCGGDHSLEQCDQDETKCLHCHGNHLSTDNKICPEFSKQQRNKKIIAHENIPYREAQEKDKDSYSTAVRNNFPKPSSNNFTAYSKKRRITQIEPSMSEELRRTHHEIISFPISKVRGAGLTNSSNVNDRFTQNIDKNDIVKFIIDTFNAV</sequence>
<keyword evidence="3" id="KW-1185">Reference proteome</keyword>
<protein>
    <submittedName>
        <fullName evidence="2">Uncharacterized protein</fullName>
    </submittedName>
</protein>
<organism evidence="2 3">
    <name type="scientific">Cryptolaemus montrouzieri</name>
    <dbReference type="NCBI Taxonomy" id="559131"/>
    <lineage>
        <taxon>Eukaryota</taxon>
        <taxon>Metazoa</taxon>
        <taxon>Ecdysozoa</taxon>
        <taxon>Arthropoda</taxon>
        <taxon>Hexapoda</taxon>
        <taxon>Insecta</taxon>
        <taxon>Pterygota</taxon>
        <taxon>Neoptera</taxon>
        <taxon>Endopterygota</taxon>
        <taxon>Coleoptera</taxon>
        <taxon>Polyphaga</taxon>
        <taxon>Cucujiformia</taxon>
        <taxon>Coccinelloidea</taxon>
        <taxon>Coccinellidae</taxon>
        <taxon>Scymninae</taxon>
        <taxon>Scymnini</taxon>
        <taxon>Cryptolaemus</taxon>
    </lineage>
</organism>
<proteinExistence type="predicted"/>
<gene>
    <name evidence="2" type="ORF">HHI36_010649</name>
</gene>
<evidence type="ECO:0000256" key="1">
    <source>
        <dbReference type="SAM" id="MobiDB-lite"/>
    </source>
</evidence>